<dbReference type="WBParaSite" id="PgR120_g008_t06">
    <property type="protein sequence ID" value="PgR120_g008_t06"/>
    <property type="gene ID" value="PgR120_g008"/>
</dbReference>
<accession>A0A915CCB6</accession>
<sequence>ATVTPIIGTKRGEEIFLMALMDSHFRVPNLNRAAKDESSEMMWTLMKKKQICHCCAFSLEWIS</sequence>
<evidence type="ECO:0000313" key="1">
    <source>
        <dbReference type="Proteomes" id="UP000887569"/>
    </source>
</evidence>
<dbReference type="Proteomes" id="UP000887569">
    <property type="component" value="Unplaced"/>
</dbReference>
<name>A0A915CCB6_PARUN</name>
<proteinExistence type="predicted"/>
<keyword evidence="1" id="KW-1185">Reference proteome</keyword>
<reference evidence="2" key="1">
    <citation type="submission" date="2022-11" db="UniProtKB">
        <authorList>
            <consortium name="WormBaseParasite"/>
        </authorList>
    </citation>
    <scope>IDENTIFICATION</scope>
</reference>
<dbReference type="AlphaFoldDB" id="A0A915CCB6"/>
<organism evidence="1 2">
    <name type="scientific">Parascaris univalens</name>
    <name type="common">Nematode worm</name>
    <dbReference type="NCBI Taxonomy" id="6257"/>
    <lineage>
        <taxon>Eukaryota</taxon>
        <taxon>Metazoa</taxon>
        <taxon>Ecdysozoa</taxon>
        <taxon>Nematoda</taxon>
        <taxon>Chromadorea</taxon>
        <taxon>Rhabditida</taxon>
        <taxon>Spirurina</taxon>
        <taxon>Ascaridomorpha</taxon>
        <taxon>Ascaridoidea</taxon>
        <taxon>Ascarididae</taxon>
        <taxon>Parascaris</taxon>
    </lineage>
</organism>
<evidence type="ECO:0000313" key="2">
    <source>
        <dbReference type="WBParaSite" id="PgR120_g008_t06"/>
    </source>
</evidence>
<protein>
    <submittedName>
        <fullName evidence="2">Deacetylase sirtuin-type domain-containing protein</fullName>
    </submittedName>
</protein>